<dbReference type="AlphaFoldDB" id="A0A6F8T1P6"/>
<name>A0A6F8T1P6_9GAMM</name>
<dbReference type="KEGG" id="lant:TUM19329_09650"/>
<reference evidence="1" key="1">
    <citation type="journal article" date="2020" name="Microbiol. Resour. Announc.">
        <title>Complete Genome Sequence of Novel Psychrotolerant Legionella Strain TUM19329, Isolated from Antarctic Lake Sediment.</title>
        <authorList>
            <person name="Shimada S."/>
            <person name="Nakai R."/>
            <person name="Aoki K."/>
            <person name="Shimoeda N."/>
            <person name="Ohno G."/>
            <person name="Miyazaki Y."/>
            <person name="Kudoh S."/>
            <person name="Imura S."/>
            <person name="Watanabe K."/>
            <person name="Ishii Y."/>
            <person name="Tateda K."/>
        </authorList>
    </citation>
    <scope>NUCLEOTIDE SEQUENCE [LARGE SCALE GENOMIC DNA]</scope>
    <source>
        <strain evidence="1">TUM19329</strain>
    </source>
</reference>
<organism evidence="1 2">
    <name type="scientific">Legionella antarctica</name>
    <dbReference type="NCBI Taxonomy" id="2708020"/>
    <lineage>
        <taxon>Bacteria</taxon>
        <taxon>Pseudomonadati</taxon>
        <taxon>Pseudomonadota</taxon>
        <taxon>Gammaproteobacteria</taxon>
        <taxon>Legionellales</taxon>
        <taxon>Legionellaceae</taxon>
        <taxon>Legionella</taxon>
    </lineage>
</organism>
<keyword evidence="2" id="KW-1185">Reference proteome</keyword>
<dbReference type="EMBL" id="AP022839">
    <property type="protein sequence ID" value="BCA94604.1"/>
    <property type="molecule type" value="Genomic_DNA"/>
</dbReference>
<dbReference type="RefSeq" id="WP_173236454.1">
    <property type="nucleotide sequence ID" value="NZ_AP022839.1"/>
</dbReference>
<proteinExistence type="predicted"/>
<evidence type="ECO:0000313" key="2">
    <source>
        <dbReference type="Proteomes" id="UP000502894"/>
    </source>
</evidence>
<protein>
    <submittedName>
        <fullName evidence="1">Uncharacterized protein</fullName>
    </submittedName>
</protein>
<dbReference type="Proteomes" id="UP000502894">
    <property type="component" value="Chromosome"/>
</dbReference>
<gene>
    <name evidence="1" type="ORF">TUM19329_09650</name>
</gene>
<evidence type="ECO:0000313" key="1">
    <source>
        <dbReference type="EMBL" id="BCA94604.1"/>
    </source>
</evidence>
<accession>A0A6F8T1P6</accession>
<sequence length="316" mass="36846">MFHLISADIEEQQTKCLDIIIPYVEFEHELFQTQTIQSLEQLGKAYRIWTWKENKELKLQRVYPKDLEVDPARDPLFLIFMAIKTNAPIMFGSDGAFGSFPYCVSMGINELLVTRDRVERSEHCSNIKNCFNTFIFFNLNKEQLNKQKETVNSELGPIVRMYVDPEKAKLRLVLGWVLNLFSPAKKIIKTEGQFRHELIEKLEHYINRISSYHGVYTHGFLFFKNSRATNRQVNHLLSEQLLNRLQKNEPIESVFKDIQAQRDAVLVRNMGLNKSDLAKYLNTGIHSTELSTIVKQADQYIKQTVDSQSPVFNQRP</sequence>